<dbReference type="PaxDb" id="522772-Dacet_0356"/>
<dbReference type="RefSeq" id="WP_013009701.1">
    <property type="nucleotide sequence ID" value="NC_013943.1"/>
</dbReference>
<dbReference type="Gene3D" id="3.40.640.10">
    <property type="entry name" value="Type I PLP-dependent aspartate aminotransferase-like (Major domain)"/>
    <property type="match status" value="1"/>
</dbReference>
<dbReference type="STRING" id="522772.Dacet_0356"/>
<dbReference type="Gene3D" id="3.90.1150.10">
    <property type="entry name" value="Aspartate Aminotransferase, domain 1"/>
    <property type="match status" value="1"/>
</dbReference>
<dbReference type="AlphaFoldDB" id="D4H372"/>
<keyword evidence="5" id="KW-1185">Reference proteome</keyword>
<dbReference type="SUPFAM" id="SSF53383">
    <property type="entry name" value="PLP-dependent transferases"/>
    <property type="match status" value="1"/>
</dbReference>
<dbReference type="GO" id="GO:0008483">
    <property type="term" value="F:transaminase activity"/>
    <property type="evidence" value="ECO:0007669"/>
    <property type="project" value="UniProtKB-KW"/>
</dbReference>
<evidence type="ECO:0000313" key="5">
    <source>
        <dbReference type="Proteomes" id="UP000002012"/>
    </source>
</evidence>
<dbReference type="EMBL" id="CP001968">
    <property type="protein sequence ID" value="ADD67156.1"/>
    <property type="molecule type" value="Genomic_DNA"/>
</dbReference>
<dbReference type="Proteomes" id="UP000002012">
    <property type="component" value="Chromosome"/>
</dbReference>
<dbReference type="KEGG" id="dap:Dacet_0356"/>
<evidence type="ECO:0000256" key="3">
    <source>
        <dbReference type="RuleBase" id="RU004508"/>
    </source>
</evidence>
<comment type="similarity">
    <text evidence="3">Belongs to the DegT/DnrJ/EryC1 family.</text>
</comment>
<dbReference type="InParanoid" id="D4H372"/>
<dbReference type="CDD" id="cd00616">
    <property type="entry name" value="AHBA_syn"/>
    <property type="match status" value="1"/>
</dbReference>
<dbReference type="PANTHER" id="PTHR30244:SF42">
    <property type="entry name" value="UDP-2-ACETAMIDO-2-DEOXY-3-OXO-D-GLUCURONATE AMINOTRANSFERASE"/>
    <property type="match status" value="1"/>
</dbReference>
<dbReference type="InterPro" id="IPR015424">
    <property type="entry name" value="PyrdxlP-dep_Trfase"/>
</dbReference>
<keyword evidence="4" id="KW-0032">Aminotransferase</keyword>
<proteinExistence type="inferred from homology"/>
<gene>
    <name evidence="4" type="ordered locus">Dacet_0356</name>
</gene>
<organism evidence="4 5">
    <name type="scientific">Denitrovibrio acetiphilus (strain DSM 12809 / NBRC 114555 / N2460)</name>
    <dbReference type="NCBI Taxonomy" id="522772"/>
    <lineage>
        <taxon>Bacteria</taxon>
        <taxon>Pseudomonadati</taxon>
        <taxon>Deferribacterota</taxon>
        <taxon>Deferribacteres</taxon>
        <taxon>Deferribacterales</taxon>
        <taxon>Geovibrionaceae</taxon>
        <taxon>Denitrovibrio</taxon>
    </lineage>
</organism>
<dbReference type="OrthoDB" id="9810913at2"/>
<evidence type="ECO:0000256" key="2">
    <source>
        <dbReference type="PIRSR" id="PIRSR000390-2"/>
    </source>
</evidence>
<keyword evidence="4" id="KW-0808">Transferase</keyword>
<dbReference type="GO" id="GO:0000271">
    <property type="term" value="P:polysaccharide biosynthetic process"/>
    <property type="evidence" value="ECO:0007669"/>
    <property type="project" value="TreeGrafter"/>
</dbReference>
<evidence type="ECO:0000256" key="1">
    <source>
        <dbReference type="PIRSR" id="PIRSR000390-1"/>
    </source>
</evidence>
<sequence length="375" mass="41618">MQFCNLKKQYQELKPEIDNAIAQVLEHGMYVGGPEVGELEKKCTDFTGAKFAKACSSGTDALVLALMAYDVGAGDYVITTPFTFIATAECISLVGAKPLFVDIDPQTYNICPKKLKELLDTTDIPEDKIKGVITVDLYGQCADYDAIREAMKGHDLFLVQDAAQSFGAAYKGKNAGSQGDIGTTSFFPAKPFGCYGDGGMVFTDDAELDLKLNWLRNHGQNERYNHKIIGMNGRLDTIQCAVLNAKFDRFRYVEIKNRNNAADKYMALLKPLADAGKVVLPYVMPDSVHVWAQFTLKVEDRDGLMAHLQKNDIPCAIHYPKPLHMQEAFADLGYKKGDFPICEEMGKKVISLPMCAYKEDGEIEEVCEVISSFYK</sequence>
<keyword evidence="2 3" id="KW-0663">Pyridoxal phosphate</keyword>
<dbReference type="GO" id="GO:0030170">
    <property type="term" value="F:pyridoxal phosphate binding"/>
    <property type="evidence" value="ECO:0007669"/>
    <property type="project" value="TreeGrafter"/>
</dbReference>
<dbReference type="PANTHER" id="PTHR30244">
    <property type="entry name" value="TRANSAMINASE"/>
    <property type="match status" value="1"/>
</dbReference>
<dbReference type="InterPro" id="IPR015422">
    <property type="entry name" value="PyrdxlP-dep_Trfase_small"/>
</dbReference>
<dbReference type="Pfam" id="PF01041">
    <property type="entry name" value="DegT_DnrJ_EryC1"/>
    <property type="match status" value="1"/>
</dbReference>
<name>D4H372_DENA2</name>
<evidence type="ECO:0000313" key="4">
    <source>
        <dbReference type="EMBL" id="ADD67156.1"/>
    </source>
</evidence>
<dbReference type="InterPro" id="IPR015421">
    <property type="entry name" value="PyrdxlP-dep_Trfase_major"/>
</dbReference>
<dbReference type="eggNOG" id="COG0399">
    <property type="taxonomic scope" value="Bacteria"/>
</dbReference>
<accession>D4H372</accession>
<reference evidence="4 5" key="1">
    <citation type="journal article" date="2010" name="Stand. Genomic Sci.">
        <title>Complete genome sequence of Denitrovibrio acetiphilus type strain (N2460).</title>
        <authorList>
            <person name="Kiss H."/>
            <person name="Lang E."/>
            <person name="Lapidus A."/>
            <person name="Copeland A."/>
            <person name="Nolan M."/>
            <person name="Glavina Del Rio T."/>
            <person name="Chen F."/>
            <person name="Lucas S."/>
            <person name="Tice H."/>
            <person name="Cheng J.F."/>
            <person name="Han C."/>
            <person name="Goodwin L."/>
            <person name="Pitluck S."/>
            <person name="Liolios K."/>
            <person name="Pati A."/>
            <person name="Ivanova N."/>
            <person name="Mavromatis K."/>
            <person name="Chen A."/>
            <person name="Palaniappan K."/>
            <person name="Land M."/>
            <person name="Hauser L."/>
            <person name="Chang Y.J."/>
            <person name="Jeffries C.D."/>
            <person name="Detter J.C."/>
            <person name="Brettin T."/>
            <person name="Spring S."/>
            <person name="Rohde M."/>
            <person name="Goker M."/>
            <person name="Woyke T."/>
            <person name="Bristow J."/>
            <person name="Eisen J.A."/>
            <person name="Markowitz V."/>
            <person name="Hugenholtz P."/>
            <person name="Kyrpides N.C."/>
            <person name="Klenk H.P."/>
        </authorList>
    </citation>
    <scope>NUCLEOTIDE SEQUENCE [LARGE SCALE GENOMIC DNA]</scope>
    <source>
        <strain evidence="5">DSM 12809 / NBRC 114555 / N2460</strain>
    </source>
</reference>
<feature type="modified residue" description="N6-(pyridoxal phosphate)lysine" evidence="2">
    <location>
        <position position="190"/>
    </location>
</feature>
<feature type="active site" description="Proton acceptor" evidence="1">
    <location>
        <position position="190"/>
    </location>
</feature>
<dbReference type="HOGENOM" id="CLU_033332_6_1_0"/>
<protein>
    <submittedName>
        <fullName evidence="4">DegT/DnrJ/EryC1/StrS aminotransferase</fullName>
    </submittedName>
</protein>
<dbReference type="InterPro" id="IPR000653">
    <property type="entry name" value="DegT/StrS_aminotransferase"/>
</dbReference>
<dbReference type="PIRSF" id="PIRSF000390">
    <property type="entry name" value="PLP_StrS"/>
    <property type="match status" value="1"/>
</dbReference>